<keyword evidence="2" id="KW-1185">Reference proteome</keyword>
<dbReference type="EMBL" id="JACWUN010000001">
    <property type="protein sequence ID" value="MBD1399340.1"/>
    <property type="molecule type" value="Genomic_DNA"/>
</dbReference>
<reference evidence="1" key="1">
    <citation type="submission" date="2020-09" db="EMBL/GenBank/DDBJ databases">
        <title>Pelobacter alkaliphilus sp. nov., a novel anaerobic arsenate-reducing bacterium from terrestrial mud volcano.</title>
        <authorList>
            <person name="Khomyakova M.A."/>
            <person name="Merkel A.Y."/>
            <person name="Slobodkin A.I."/>
        </authorList>
    </citation>
    <scope>NUCLEOTIDE SEQUENCE</scope>
    <source>
        <strain evidence="1">M08fum</strain>
    </source>
</reference>
<dbReference type="Proteomes" id="UP000632828">
    <property type="component" value="Unassembled WGS sequence"/>
</dbReference>
<organism evidence="1 2">
    <name type="scientific">Pelovirga terrestris</name>
    <dbReference type="NCBI Taxonomy" id="2771352"/>
    <lineage>
        <taxon>Bacteria</taxon>
        <taxon>Pseudomonadati</taxon>
        <taxon>Thermodesulfobacteriota</taxon>
        <taxon>Desulfuromonadia</taxon>
        <taxon>Geobacterales</taxon>
        <taxon>Geobacteraceae</taxon>
        <taxon>Pelovirga</taxon>
    </lineage>
</organism>
<accession>A0A8J6QPC9</accession>
<gene>
    <name evidence="1" type="ORF">ICT70_01495</name>
</gene>
<sequence length="69" mass="8053">MGTTNEKLDISALPPASRRELLSYYQYLLERRPAKNPPRQKNKTFSELCGKLSWDGDAIATQRKLRDEW</sequence>
<evidence type="ECO:0000313" key="2">
    <source>
        <dbReference type="Proteomes" id="UP000632828"/>
    </source>
</evidence>
<proteinExistence type="predicted"/>
<dbReference type="AlphaFoldDB" id="A0A8J6QPC9"/>
<evidence type="ECO:0000313" key="1">
    <source>
        <dbReference type="EMBL" id="MBD1399340.1"/>
    </source>
</evidence>
<dbReference type="RefSeq" id="WP_191153607.1">
    <property type="nucleotide sequence ID" value="NZ_JACWUN010000001.1"/>
</dbReference>
<evidence type="ECO:0008006" key="3">
    <source>
        <dbReference type="Google" id="ProtNLM"/>
    </source>
</evidence>
<name>A0A8J6QPC9_9BACT</name>
<comment type="caution">
    <text evidence="1">The sequence shown here is derived from an EMBL/GenBank/DDBJ whole genome shotgun (WGS) entry which is preliminary data.</text>
</comment>
<protein>
    <recommendedName>
        <fullName evidence="3">DUF2281 domain-containing protein</fullName>
    </recommendedName>
</protein>